<organism evidence="1 2">
    <name type="scientific">Colletotrichum abscissum</name>
    <dbReference type="NCBI Taxonomy" id="1671311"/>
    <lineage>
        <taxon>Eukaryota</taxon>
        <taxon>Fungi</taxon>
        <taxon>Dikarya</taxon>
        <taxon>Ascomycota</taxon>
        <taxon>Pezizomycotina</taxon>
        <taxon>Sordariomycetes</taxon>
        <taxon>Hypocreomycetidae</taxon>
        <taxon>Glomerellales</taxon>
        <taxon>Glomerellaceae</taxon>
        <taxon>Colletotrichum</taxon>
        <taxon>Colletotrichum acutatum species complex</taxon>
    </lineage>
</organism>
<accession>A0A9P9X3C9</accession>
<proteinExistence type="predicted"/>
<sequence>MATSTPSNTSDDWKKLKKLIFENDTYLEKLSEQDLFLLIIGNDLRGILAGEEDREFHLLLTLGSKQDSLSERFSSTSKADEDLISSLKGSLRNGDKTDEESFLLKIDEAGAILHLHLYSLFHPGTKEGRMSVPSNLFVSENSAVQESSFLSTQDVSKPVDDLQFVFSSSHGTSGIQTRESVDMLIAELPDGTCPDHLRTWTFKGGEDTVKEDDTA</sequence>
<evidence type="ECO:0000313" key="2">
    <source>
        <dbReference type="Proteomes" id="UP001056436"/>
    </source>
</evidence>
<protein>
    <submittedName>
        <fullName evidence="1">Uncharacterized protein</fullName>
    </submittedName>
</protein>
<dbReference type="OrthoDB" id="4822287at2759"/>
<name>A0A9P9X3C9_9PEZI</name>
<dbReference type="AlphaFoldDB" id="A0A9P9X3C9"/>
<gene>
    <name evidence="1" type="ORF">CABS02_13167</name>
</gene>
<dbReference type="EMBL" id="SDAQ01000143">
    <property type="protein sequence ID" value="KAI3534586.1"/>
    <property type="molecule type" value="Genomic_DNA"/>
</dbReference>
<dbReference type="Proteomes" id="UP001056436">
    <property type="component" value="Unassembled WGS sequence"/>
</dbReference>
<evidence type="ECO:0000313" key="1">
    <source>
        <dbReference type="EMBL" id="KAI3534586.1"/>
    </source>
</evidence>
<reference evidence="1" key="1">
    <citation type="submission" date="2019-01" db="EMBL/GenBank/DDBJ databases">
        <title>Colletotrichum abscissum LGMF1257.</title>
        <authorList>
            <person name="Baroncelli R."/>
        </authorList>
    </citation>
    <scope>NUCLEOTIDE SEQUENCE</scope>
    <source>
        <strain evidence="1">Ca142</strain>
    </source>
</reference>
<keyword evidence="2" id="KW-1185">Reference proteome</keyword>
<comment type="caution">
    <text evidence="1">The sequence shown here is derived from an EMBL/GenBank/DDBJ whole genome shotgun (WGS) entry which is preliminary data.</text>
</comment>